<name>A0A9P4QPK6_9PLEO</name>
<organism evidence="2 3">
    <name type="scientific">Polyplosphaeria fusca</name>
    <dbReference type="NCBI Taxonomy" id="682080"/>
    <lineage>
        <taxon>Eukaryota</taxon>
        <taxon>Fungi</taxon>
        <taxon>Dikarya</taxon>
        <taxon>Ascomycota</taxon>
        <taxon>Pezizomycotina</taxon>
        <taxon>Dothideomycetes</taxon>
        <taxon>Pleosporomycetidae</taxon>
        <taxon>Pleosporales</taxon>
        <taxon>Tetraplosphaeriaceae</taxon>
        <taxon>Polyplosphaeria</taxon>
    </lineage>
</organism>
<reference evidence="2" key="1">
    <citation type="journal article" date="2020" name="Stud. Mycol.">
        <title>101 Dothideomycetes genomes: a test case for predicting lifestyles and emergence of pathogens.</title>
        <authorList>
            <person name="Haridas S."/>
            <person name="Albert R."/>
            <person name="Binder M."/>
            <person name="Bloem J."/>
            <person name="Labutti K."/>
            <person name="Salamov A."/>
            <person name="Andreopoulos B."/>
            <person name="Baker S."/>
            <person name="Barry K."/>
            <person name="Bills G."/>
            <person name="Bluhm B."/>
            <person name="Cannon C."/>
            <person name="Castanera R."/>
            <person name="Culley D."/>
            <person name="Daum C."/>
            <person name="Ezra D."/>
            <person name="Gonzalez J."/>
            <person name="Henrissat B."/>
            <person name="Kuo A."/>
            <person name="Liang C."/>
            <person name="Lipzen A."/>
            <person name="Lutzoni F."/>
            <person name="Magnuson J."/>
            <person name="Mondo S."/>
            <person name="Nolan M."/>
            <person name="Ohm R."/>
            <person name="Pangilinan J."/>
            <person name="Park H.-J."/>
            <person name="Ramirez L."/>
            <person name="Alfaro M."/>
            <person name="Sun H."/>
            <person name="Tritt A."/>
            <person name="Yoshinaga Y."/>
            <person name="Zwiers L.-H."/>
            <person name="Turgeon B."/>
            <person name="Goodwin S."/>
            <person name="Spatafora J."/>
            <person name="Crous P."/>
            <person name="Grigoriev I."/>
        </authorList>
    </citation>
    <scope>NUCLEOTIDE SEQUENCE</scope>
    <source>
        <strain evidence="2">CBS 125425</strain>
    </source>
</reference>
<dbReference type="OrthoDB" id="3561078at2759"/>
<dbReference type="Proteomes" id="UP000799444">
    <property type="component" value="Unassembled WGS sequence"/>
</dbReference>
<keyword evidence="3" id="KW-1185">Reference proteome</keyword>
<gene>
    <name evidence="2" type="ORF">EJ04DRAFT_514678</name>
</gene>
<keyword evidence="1" id="KW-0732">Signal</keyword>
<feature type="signal peptide" evidence="1">
    <location>
        <begin position="1"/>
        <end position="15"/>
    </location>
</feature>
<feature type="chain" id="PRO_5040171002" description="Infection structure specific protein" evidence="1">
    <location>
        <begin position="16"/>
        <end position="196"/>
    </location>
</feature>
<dbReference type="AlphaFoldDB" id="A0A9P4QPK6"/>
<comment type="caution">
    <text evidence="2">The sequence shown here is derived from an EMBL/GenBank/DDBJ whole genome shotgun (WGS) entry which is preliminary data.</text>
</comment>
<sequence>MYTTLLLTLAATALAKPTPFAEVIQVREIARRQDLSSFDLGTLIPSACLPPSSIMALTSDLPTLPADVESAFQTWSPTNACETPKFTGSVGSAYSSYNSAASSWAKENAGKFNDWYNEYKTGCPYAASLSLPALPTDPNALLTAAGCTGANAPTALGGGNNGGNGGNGGSTGAAPRQTALAAAAGMLAGVAGMLVL</sequence>
<proteinExistence type="predicted"/>
<evidence type="ECO:0000313" key="2">
    <source>
        <dbReference type="EMBL" id="KAF2731328.1"/>
    </source>
</evidence>
<evidence type="ECO:0000256" key="1">
    <source>
        <dbReference type="SAM" id="SignalP"/>
    </source>
</evidence>
<accession>A0A9P4QPK6</accession>
<evidence type="ECO:0000313" key="3">
    <source>
        <dbReference type="Proteomes" id="UP000799444"/>
    </source>
</evidence>
<evidence type="ECO:0008006" key="4">
    <source>
        <dbReference type="Google" id="ProtNLM"/>
    </source>
</evidence>
<protein>
    <recommendedName>
        <fullName evidence="4">Infection structure specific protein</fullName>
    </recommendedName>
</protein>
<dbReference type="EMBL" id="ML996198">
    <property type="protein sequence ID" value="KAF2731328.1"/>
    <property type="molecule type" value="Genomic_DNA"/>
</dbReference>